<dbReference type="InterPro" id="IPR000515">
    <property type="entry name" value="MetI-like"/>
</dbReference>
<dbReference type="PANTHER" id="PTHR30151:SF0">
    <property type="entry name" value="ABC TRANSPORTER PERMEASE PROTEIN MJ0413-RELATED"/>
    <property type="match status" value="1"/>
</dbReference>
<evidence type="ECO:0000256" key="3">
    <source>
        <dbReference type="ARBA" id="ARBA00022475"/>
    </source>
</evidence>
<feature type="transmembrane region" description="Helical" evidence="7">
    <location>
        <begin position="62"/>
        <end position="83"/>
    </location>
</feature>
<dbReference type="InterPro" id="IPR035906">
    <property type="entry name" value="MetI-like_sf"/>
</dbReference>
<dbReference type="PANTHER" id="PTHR30151">
    <property type="entry name" value="ALKANE SULFONATE ABC TRANSPORTER-RELATED, MEMBRANE SUBUNIT"/>
    <property type="match status" value="1"/>
</dbReference>
<evidence type="ECO:0000256" key="4">
    <source>
        <dbReference type="ARBA" id="ARBA00022692"/>
    </source>
</evidence>
<comment type="subcellular location">
    <subcellularLocation>
        <location evidence="1 7">Cell membrane</location>
        <topology evidence="1 7">Multi-pass membrane protein</topology>
    </subcellularLocation>
</comment>
<keyword evidence="5 7" id="KW-1133">Transmembrane helix</keyword>
<accession>A0ABP8YIK6</accession>
<evidence type="ECO:0000256" key="6">
    <source>
        <dbReference type="ARBA" id="ARBA00023136"/>
    </source>
</evidence>
<dbReference type="Pfam" id="PF00528">
    <property type="entry name" value="BPD_transp_1"/>
    <property type="match status" value="1"/>
</dbReference>
<gene>
    <name evidence="9" type="ORF">GCM10023350_09930</name>
</gene>
<protein>
    <submittedName>
        <fullName evidence="9">ABC transporter permease</fullName>
    </submittedName>
</protein>
<name>A0ABP8YIK6_9ACTN</name>
<evidence type="ECO:0000313" key="10">
    <source>
        <dbReference type="Proteomes" id="UP001499882"/>
    </source>
</evidence>
<evidence type="ECO:0000256" key="7">
    <source>
        <dbReference type="RuleBase" id="RU363032"/>
    </source>
</evidence>
<dbReference type="EMBL" id="BAABKN010000006">
    <property type="protein sequence ID" value="GAA4728772.1"/>
    <property type="molecule type" value="Genomic_DNA"/>
</dbReference>
<keyword evidence="3" id="KW-1003">Cell membrane</keyword>
<feature type="transmembrane region" description="Helical" evidence="7">
    <location>
        <begin position="217"/>
        <end position="235"/>
    </location>
</feature>
<feature type="transmembrane region" description="Helical" evidence="7">
    <location>
        <begin position="104"/>
        <end position="130"/>
    </location>
</feature>
<comment type="similarity">
    <text evidence="7">Belongs to the binding-protein-dependent transport system permease family.</text>
</comment>
<keyword evidence="2 7" id="KW-0813">Transport</keyword>
<keyword evidence="6 7" id="KW-0472">Membrane</keyword>
<dbReference type="SUPFAM" id="SSF161098">
    <property type="entry name" value="MetI-like"/>
    <property type="match status" value="1"/>
</dbReference>
<evidence type="ECO:0000259" key="8">
    <source>
        <dbReference type="PROSITE" id="PS50928"/>
    </source>
</evidence>
<keyword evidence="4 7" id="KW-0812">Transmembrane</keyword>
<organism evidence="9 10">
    <name type="scientific">Nocardioides endophyticus</name>
    <dbReference type="NCBI Taxonomy" id="1353775"/>
    <lineage>
        <taxon>Bacteria</taxon>
        <taxon>Bacillati</taxon>
        <taxon>Actinomycetota</taxon>
        <taxon>Actinomycetes</taxon>
        <taxon>Propionibacteriales</taxon>
        <taxon>Nocardioidaceae</taxon>
        <taxon>Nocardioides</taxon>
    </lineage>
</organism>
<proteinExistence type="inferred from homology"/>
<comment type="caution">
    <text evidence="9">The sequence shown here is derived from an EMBL/GenBank/DDBJ whole genome shotgun (WGS) entry which is preliminary data.</text>
</comment>
<dbReference type="PROSITE" id="PS50928">
    <property type="entry name" value="ABC_TM1"/>
    <property type="match status" value="1"/>
</dbReference>
<dbReference type="RefSeq" id="WP_345525504.1">
    <property type="nucleotide sequence ID" value="NZ_BAABKN010000006.1"/>
</dbReference>
<reference evidence="10" key="1">
    <citation type="journal article" date="2019" name="Int. J. Syst. Evol. Microbiol.">
        <title>The Global Catalogue of Microorganisms (GCM) 10K type strain sequencing project: providing services to taxonomists for standard genome sequencing and annotation.</title>
        <authorList>
            <consortium name="The Broad Institute Genomics Platform"/>
            <consortium name="The Broad Institute Genome Sequencing Center for Infectious Disease"/>
            <person name="Wu L."/>
            <person name="Ma J."/>
        </authorList>
    </citation>
    <scope>NUCLEOTIDE SEQUENCE [LARGE SCALE GENOMIC DNA]</scope>
    <source>
        <strain evidence="10">JCM 18532</strain>
    </source>
</reference>
<evidence type="ECO:0000256" key="5">
    <source>
        <dbReference type="ARBA" id="ARBA00022989"/>
    </source>
</evidence>
<evidence type="ECO:0000256" key="2">
    <source>
        <dbReference type="ARBA" id="ARBA00022448"/>
    </source>
</evidence>
<keyword evidence="10" id="KW-1185">Reference proteome</keyword>
<sequence>MKTFGLWLLGLVPLALGLAIWQITTTESSVSFPPPTTWWDAARDLVNSGDLWPALKTTMTTFLVSMLFVTVLGVGCGVVIGFLPPLERALTPLIDFFRTLPPPVLVPVLTLLLGITMKAGVVIVVLSVIWPVLLNTIGAVHAMPATRREAARVLGLGKAETLAKVTLPSLLPGIVVGLRTALSIGLVVTLLVDMIGSGGGIGRLLVIRQQLFESASVWALLFIIGVLGYSLNLIVQGSATFLLRRHPSAQH</sequence>
<dbReference type="Proteomes" id="UP001499882">
    <property type="component" value="Unassembled WGS sequence"/>
</dbReference>
<feature type="domain" description="ABC transmembrane type-1" evidence="8">
    <location>
        <begin position="55"/>
        <end position="235"/>
    </location>
</feature>
<evidence type="ECO:0000313" key="9">
    <source>
        <dbReference type="EMBL" id="GAA4728772.1"/>
    </source>
</evidence>
<dbReference type="CDD" id="cd06261">
    <property type="entry name" value="TM_PBP2"/>
    <property type="match status" value="1"/>
</dbReference>
<feature type="transmembrane region" description="Helical" evidence="7">
    <location>
        <begin position="170"/>
        <end position="196"/>
    </location>
</feature>
<evidence type="ECO:0000256" key="1">
    <source>
        <dbReference type="ARBA" id="ARBA00004651"/>
    </source>
</evidence>
<dbReference type="Gene3D" id="1.10.3720.10">
    <property type="entry name" value="MetI-like"/>
    <property type="match status" value="1"/>
</dbReference>